<sequence length="157" mass="17720">GRIGTARIGAYLYDYIVMAKPRDVANRIMDPRRLLSYQIVYSKTLFKTAAILFIIILAMIGFLIATILHRDFVSKLENLEGLLLSIMGVMYALNQRVLSRRKVDRIYDYLIKATTATRYGLTEEDDIMNQARASTDRIVSLSSALIAANLPLMLLTA</sequence>
<feature type="transmembrane region" description="Helical" evidence="1">
    <location>
        <begin position="49"/>
        <end position="69"/>
    </location>
</feature>
<feature type="transmembrane region" description="Helical" evidence="1">
    <location>
        <begin position="81"/>
        <end position="98"/>
    </location>
</feature>
<keyword evidence="1" id="KW-1133">Transmembrane helix</keyword>
<reference evidence="2" key="2">
    <citation type="submission" date="2014-07" db="EMBL/GenBank/DDBJ databases">
        <authorList>
            <person name="Hull J."/>
        </authorList>
    </citation>
    <scope>NUCLEOTIDE SEQUENCE</scope>
</reference>
<keyword evidence="1" id="KW-0472">Membrane</keyword>
<name>A0A0A9Y7L4_LYGHE</name>
<protein>
    <submittedName>
        <fullName evidence="2">1-(5-phosphoribosyl)-5-[(5-phosphoribosylamino)methylideneamino] imidazole-4-carboxamide isomerase</fullName>
    </submittedName>
</protein>
<gene>
    <name evidence="2" type="primary">hisA_2</name>
    <name evidence="2" type="ORF">CM83_100110</name>
</gene>
<dbReference type="AlphaFoldDB" id="A0A0A9Y7L4"/>
<dbReference type="EMBL" id="GBHO01014532">
    <property type="protein sequence ID" value="JAG29072.1"/>
    <property type="molecule type" value="Transcribed_RNA"/>
</dbReference>
<feature type="non-terminal residue" evidence="2">
    <location>
        <position position="157"/>
    </location>
</feature>
<feature type="transmembrane region" description="Helical" evidence="1">
    <location>
        <begin position="138"/>
        <end position="156"/>
    </location>
</feature>
<keyword evidence="2" id="KW-0413">Isomerase</keyword>
<dbReference type="GO" id="GO:0016853">
    <property type="term" value="F:isomerase activity"/>
    <property type="evidence" value="ECO:0007669"/>
    <property type="project" value="UniProtKB-KW"/>
</dbReference>
<organism evidence="2">
    <name type="scientific">Lygus hesperus</name>
    <name type="common">Western plant bug</name>
    <dbReference type="NCBI Taxonomy" id="30085"/>
    <lineage>
        <taxon>Eukaryota</taxon>
        <taxon>Metazoa</taxon>
        <taxon>Ecdysozoa</taxon>
        <taxon>Arthropoda</taxon>
        <taxon>Hexapoda</taxon>
        <taxon>Insecta</taxon>
        <taxon>Pterygota</taxon>
        <taxon>Neoptera</taxon>
        <taxon>Paraneoptera</taxon>
        <taxon>Hemiptera</taxon>
        <taxon>Heteroptera</taxon>
        <taxon>Panheteroptera</taxon>
        <taxon>Cimicomorpha</taxon>
        <taxon>Miridae</taxon>
        <taxon>Mirini</taxon>
        <taxon>Lygus</taxon>
    </lineage>
</organism>
<reference evidence="2" key="1">
    <citation type="journal article" date="2014" name="PLoS ONE">
        <title>Transcriptome-Based Identification of ABC Transporters in the Western Tarnished Plant Bug Lygus hesperus.</title>
        <authorList>
            <person name="Hull J.J."/>
            <person name="Chaney K."/>
            <person name="Geib S.M."/>
            <person name="Fabrick J.A."/>
            <person name="Brent C.S."/>
            <person name="Walsh D."/>
            <person name="Lavine L.C."/>
        </authorList>
    </citation>
    <scope>NUCLEOTIDE SEQUENCE</scope>
</reference>
<accession>A0A0A9Y7L4</accession>
<evidence type="ECO:0000313" key="2">
    <source>
        <dbReference type="EMBL" id="JAG29072.1"/>
    </source>
</evidence>
<keyword evidence="1" id="KW-0812">Transmembrane</keyword>
<feature type="non-terminal residue" evidence="2">
    <location>
        <position position="1"/>
    </location>
</feature>
<proteinExistence type="predicted"/>
<evidence type="ECO:0000256" key="1">
    <source>
        <dbReference type="SAM" id="Phobius"/>
    </source>
</evidence>